<evidence type="ECO:0000256" key="1">
    <source>
        <dbReference type="SAM" id="MobiDB-lite"/>
    </source>
</evidence>
<proteinExistence type="predicted"/>
<dbReference type="Proteomes" id="UP000746741">
    <property type="component" value="Unassembled WGS sequence"/>
</dbReference>
<evidence type="ECO:0000313" key="3">
    <source>
        <dbReference type="EMBL" id="NKE20234.1"/>
    </source>
</evidence>
<keyword evidence="4" id="KW-1185">Reference proteome</keyword>
<accession>A0A9X9WPF3</accession>
<dbReference type="AlphaFoldDB" id="A0A9X9WPF3"/>
<evidence type="ECO:0000313" key="5">
    <source>
        <dbReference type="Proteomes" id="UP001138708"/>
    </source>
</evidence>
<evidence type="ECO:0000313" key="2">
    <source>
        <dbReference type="EMBL" id="MBR0662213.1"/>
    </source>
</evidence>
<feature type="region of interest" description="Disordered" evidence="1">
    <location>
        <begin position="1"/>
        <end position="40"/>
    </location>
</feature>
<comment type="caution">
    <text evidence="2">The sequence shown here is derived from an EMBL/GenBank/DDBJ whole genome shotgun (WGS) entry which is preliminary data.</text>
</comment>
<name>A0A9X9WPF3_9PROT</name>
<protein>
    <submittedName>
        <fullName evidence="2">Uncharacterized protein</fullName>
    </submittedName>
</protein>
<feature type="region of interest" description="Disordered" evidence="1">
    <location>
        <begin position="109"/>
        <end position="145"/>
    </location>
</feature>
<dbReference type="Proteomes" id="UP001138708">
    <property type="component" value="Unassembled WGS sequence"/>
</dbReference>
<organism evidence="2 5">
    <name type="scientific">Neoroseomonas oryzicola</name>
    <dbReference type="NCBI Taxonomy" id="535904"/>
    <lineage>
        <taxon>Bacteria</taxon>
        <taxon>Pseudomonadati</taxon>
        <taxon>Pseudomonadota</taxon>
        <taxon>Alphaproteobacteria</taxon>
        <taxon>Acetobacterales</taxon>
        <taxon>Acetobacteraceae</taxon>
        <taxon>Neoroseomonas</taxon>
    </lineage>
</organism>
<dbReference type="EMBL" id="JAAEDK010000085">
    <property type="protein sequence ID" value="MBR0662213.1"/>
    <property type="molecule type" value="Genomic_DNA"/>
</dbReference>
<gene>
    <name evidence="3" type="ORF">GWK15_24985</name>
    <name evidence="2" type="ORF">GXW75_23370</name>
</gene>
<dbReference type="EMBL" id="JAAVUP010000024">
    <property type="protein sequence ID" value="NKE20234.1"/>
    <property type="molecule type" value="Genomic_DNA"/>
</dbReference>
<sequence length="145" mass="16619">MPEQLAWGDATTDGKGRQTSVAHRPLRLPGPSLETTEAQETTMRPTRFALLLLAGVGLSGCVPVNDGYYGAPYGAYTGDRRLVTPYVYRGGSDGYLYNQSRQTWQGNYYRQSPNRDYRQYQDRDQNQGNYRNRYNRPTHDNRQND</sequence>
<feature type="compositionally biased region" description="Basic and acidic residues" evidence="1">
    <location>
        <begin position="113"/>
        <end position="125"/>
    </location>
</feature>
<reference evidence="2" key="1">
    <citation type="submission" date="2020-01" db="EMBL/GenBank/DDBJ databases">
        <authorList>
            <person name="Rat A."/>
        </authorList>
    </citation>
    <scope>NUCLEOTIDE SEQUENCE</scope>
    <source>
        <strain evidence="2">LMG 31161</strain>
    </source>
</reference>
<reference evidence="3 4" key="2">
    <citation type="submission" date="2020-02" db="EMBL/GenBank/DDBJ databases">
        <authorList>
            <person name="Sun Q."/>
            <person name="Inoue M."/>
        </authorList>
    </citation>
    <scope>NUCLEOTIDE SEQUENCE [LARGE SCALE GENOMIC DNA]</scope>
    <source>
        <strain evidence="3 4">KCTC 22478</strain>
    </source>
</reference>
<dbReference type="RefSeq" id="WP_168044225.1">
    <property type="nucleotide sequence ID" value="NZ_JAAEDK010000085.1"/>
</dbReference>
<evidence type="ECO:0000313" key="4">
    <source>
        <dbReference type="Proteomes" id="UP000746741"/>
    </source>
</evidence>
<reference evidence="2" key="3">
    <citation type="journal article" date="2021" name="Syst. Appl. Microbiol.">
        <title>Roseomonas hellenica sp. nov., isolated from roots of wild-growing Alkanna tinctoria.</title>
        <authorList>
            <person name="Rat A."/>
            <person name="Naranjo H.D."/>
            <person name="Lebbe L."/>
            <person name="Cnockaert M."/>
            <person name="Krigas N."/>
            <person name="Grigoriadou K."/>
            <person name="Maloupa E."/>
            <person name="Willems A."/>
        </authorList>
    </citation>
    <scope>NUCLEOTIDE SEQUENCE</scope>
    <source>
        <strain evidence="2">LMG 31161</strain>
    </source>
</reference>